<reference evidence="5" key="1">
    <citation type="journal article" date="2019" name="Plant Biotechnol. J.">
        <title>Genome sequencing of the Australian wild diploid species Gossypium australe highlights disease resistance and delayed gland morphogenesis.</title>
        <authorList>
            <person name="Cai Y."/>
            <person name="Cai X."/>
            <person name="Wang Q."/>
            <person name="Wang P."/>
            <person name="Zhang Y."/>
            <person name="Cai C."/>
            <person name="Xu Y."/>
            <person name="Wang K."/>
            <person name="Zhou Z."/>
            <person name="Wang C."/>
            <person name="Geng S."/>
            <person name="Li B."/>
            <person name="Dong Q."/>
            <person name="Hou Y."/>
            <person name="Wang H."/>
            <person name="Ai P."/>
            <person name="Liu Z."/>
            <person name="Yi F."/>
            <person name="Sun M."/>
            <person name="An G."/>
            <person name="Cheng J."/>
            <person name="Zhang Y."/>
            <person name="Shi Q."/>
            <person name="Xie Y."/>
            <person name="Shi X."/>
            <person name="Chang Y."/>
            <person name="Huang F."/>
            <person name="Chen Y."/>
            <person name="Hong S."/>
            <person name="Mi L."/>
            <person name="Sun Q."/>
            <person name="Zhang L."/>
            <person name="Zhou B."/>
            <person name="Peng R."/>
            <person name="Zhang X."/>
            <person name="Liu F."/>
        </authorList>
    </citation>
    <scope>NUCLEOTIDE SEQUENCE [LARGE SCALE GENOMIC DNA]</scope>
    <source>
        <strain evidence="5">cv. PA1801</strain>
    </source>
</reference>
<dbReference type="Pfam" id="PF12222">
    <property type="entry name" value="PNGaseA"/>
    <property type="match status" value="2"/>
</dbReference>
<dbReference type="AlphaFoldDB" id="A0A5B6X0T1"/>
<organism evidence="4 5">
    <name type="scientific">Gossypium australe</name>
    <dbReference type="NCBI Taxonomy" id="47621"/>
    <lineage>
        <taxon>Eukaryota</taxon>
        <taxon>Viridiplantae</taxon>
        <taxon>Streptophyta</taxon>
        <taxon>Embryophyta</taxon>
        <taxon>Tracheophyta</taxon>
        <taxon>Spermatophyta</taxon>
        <taxon>Magnoliopsida</taxon>
        <taxon>eudicotyledons</taxon>
        <taxon>Gunneridae</taxon>
        <taxon>Pentapetalae</taxon>
        <taxon>rosids</taxon>
        <taxon>malvids</taxon>
        <taxon>Malvales</taxon>
        <taxon>Malvaceae</taxon>
        <taxon>Malvoideae</taxon>
        <taxon>Gossypium</taxon>
    </lineage>
</organism>
<comment type="caution">
    <text evidence="4">The sequence shown here is derived from an EMBL/GenBank/DDBJ whole genome shotgun (WGS) entry which is preliminary data.</text>
</comment>
<dbReference type="OrthoDB" id="339900at2759"/>
<evidence type="ECO:0000256" key="1">
    <source>
        <dbReference type="SAM" id="MobiDB-lite"/>
    </source>
</evidence>
<evidence type="ECO:0000259" key="3">
    <source>
        <dbReference type="Pfam" id="PF12222"/>
    </source>
</evidence>
<dbReference type="Pfam" id="PF25156">
    <property type="entry name" value="PNGase_A_C"/>
    <property type="match status" value="2"/>
</dbReference>
<feature type="domain" description="Peptide N-acetyl-beta-D-glucosaminyl asparaginase amidase A N-terminal" evidence="3">
    <location>
        <begin position="656"/>
        <end position="983"/>
    </location>
</feature>
<name>A0A5B6X0T1_9ROSI</name>
<feature type="chain" id="PRO_5022685230" evidence="2">
    <location>
        <begin position="23"/>
        <end position="1210"/>
    </location>
</feature>
<gene>
    <name evidence="4" type="ORF">EPI10_030566</name>
</gene>
<dbReference type="Proteomes" id="UP000325315">
    <property type="component" value="Unassembled WGS sequence"/>
</dbReference>
<keyword evidence="5" id="KW-1185">Reference proteome</keyword>
<evidence type="ECO:0000313" key="4">
    <source>
        <dbReference type="EMBL" id="KAA3486682.1"/>
    </source>
</evidence>
<feature type="signal peptide" evidence="2">
    <location>
        <begin position="1"/>
        <end position="22"/>
    </location>
</feature>
<dbReference type="InterPro" id="IPR021102">
    <property type="entry name" value="PNGase_A"/>
</dbReference>
<dbReference type="EMBL" id="SMMG02000001">
    <property type="protein sequence ID" value="KAA3486682.1"/>
    <property type="molecule type" value="Genomic_DNA"/>
</dbReference>
<sequence length="1210" mass="137241">MAYSLFSLRFFLLLFLYQPLFSMANLHKSKNMILRSNHRSHLNTIPFNDNSSTVYFEVTKPIKLPNTKPCSYHVLHHDFGFTYGRPPVVVNYTPPACHSQKFTKIVLEWKATCKGTQFDRIFGVWLSGVELLRGCTAEPTPKGIIWSVEKDITRYNSLLLKNQTQTLAVFLGNIVDQTYTGVYHVNLTFHFYPVECNVMINNDENKISLNNLASNYYSKADLILPISQDRPLNDGLWFEVRNSNETKSKQFQIPENVYRAVLEVYISFHENDEFWYGNFQNDYIAANNLSDTPGNGPFREVVIYLDGEVVGAVWPFTVIYTGGINPSFWTPITGISSFNLPSYDIEITPFLGNMLDGKPHTLGFSVTNALNVWFIDANLHLWLDTRKAKTEGGLVEFSNKAANVYEKSDFKGLNGTFLTNSKRLISSTGWIKSSYGNITTHSIQEFRYNNSLQVAKDGDFQVVDQMIHFNDRVYTKMPFHHVHVEESFKTFHLNFYADFTVQGEGSFIFVSNVTLGFNENKYKHGGWDFFISFLRNTQKAQSVIEVKNYSTTKRLRGTKQGFSCLLEISLLMMIMMVMGKGRDGVVVESNEQRSKKKKKNGGSRWCEGEEDDLHQANLHHSKTFKSSLFSQSSANETISPTLFFEVTKPINLPTTKPCSLTVLQHDFGFTYGKPPVLANYNFPSDCPFQEVSKIVLEWNATCKGRQFDRIFGVWLSGVELLRSCTAEPRPNGIFWSVKKDITRYSSLLLSNDTQTFAVYLGNIVDKTYTGVYHVNVTLYFYPAVEKPVLSKEKWGDFGSEVDSKADLIIPFSRDMPLNDGLWYEIENATDVKVKEFVIPQNVYRAVLEVYVSFHENDEFWYGNLPNEYIAANNLTDVAGNGPFREVVVSLDGEIIGAVWPFTVVYTGGINPLLWRPISAIGSFDLPTYDIEITPFLGNLLNGKPHKLSFSVTNALNVWYIDANLHLWLDSKSAKTEGKLLQYDIVPLSVTSVVDFKGLNGTFVTNTTRFISSTGWVKSSYGIVTTKSIQDLSYSNSMVINGNLQIINQTIHFNDSVYADIPAPNAVSKKSLKRFLFYLYSDDIDQGNGTTFSVSNVTLGFDEKKFNDADAGSPSSSLWNLQKGKGVMVVKDNLVVSGVASTQQSYNYEDGNFCYSRNISSSNYTILYDEVRNKCDKRAKSHFRYGLSRWWPFPARRAFLASHVTDPNGNQ</sequence>
<dbReference type="PANTHER" id="PTHR31104">
    <property type="entry name" value="PEPTIDE-N4-(N-ACETYL-BETA-GLUCOSAMINYL)ASPARAGINE AMIDASE A PROTEIN"/>
    <property type="match status" value="1"/>
</dbReference>
<keyword evidence="2" id="KW-0732">Signal</keyword>
<accession>A0A5B6X0T1</accession>
<dbReference type="InterPro" id="IPR056948">
    <property type="entry name" value="PNGaseA_N"/>
</dbReference>
<proteinExistence type="predicted"/>
<feature type="region of interest" description="Disordered" evidence="1">
    <location>
        <begin position="587"/>
        <end position="608"/>
    </location>
</feature>
<evidence type="ECO:0000313" key="5">
    <source>
        <dbReference type="Proteomes" id="UP000325315"/>
    </source>
</evidence>
<evidence type="ECO:0000256" key="2">
    <source>
        <dbReference type="SAM" id="SignalP"/>
    </source>
</evidence>
<feature type="domain" description="Peptide N-acetyl-beta-D-glucosaminyl asparaginase amidase A N-terminal" evidence="3">
    <location>
        <begin position="67"/>
        <end position="397"/>
    </location>
</feature>
<protein>
    <submittedName>
        <fullName evidence="4">Peptide-N4-(N-acetyl-beta-glucosaminyl)asparagine amidase A-like</fullName>
    </submittedName>
</protein>